<dbReference type="EMBL" id="JAKUDL010000002">
    <property type="protein sequence ID" value="MCH4294241.1"/>
    <property type="molecule type" value="Genomic_DNA"/>
</dbReference>
<dbReference type="Pfam" id="PF04337">
    <property type="entry name" value="DUF480"/>
    <property type="match status" value="1"/>
</dbReference>
<evidence type="ECO:0000313" key="2">
    <source>
        <dbReference type="EMBL" id="MCH4294241.1"/>
    </source>
</evidence>
<sequence>MLLSAIEARIIGCLLEKEVTTPDQYPQSLNALTLACNQKTSRDPVMDLSESDVQAGLDSLAKKRLVSDQSGFGSRVVKYKHRFCNTEFSDLQLSKAETAVVALLLLRGPQTPGELRTRAGRQHEFKDIQEVERTLAALAGRETPLVSQLAREPGKRESRFALLILEESEAIVASAGSAPFSVASSSQTASTDNDERIAALEARIAALEARLDTLEN</sequence>
<dbReference type="InterPro" id="IPR036390">
    <property type="entry name" value="WH_DNA-bd_sf"/>
</dbReference>
<dbReference type="SUPFAM" id="SSF46785">
    <property type="entry name" value="Winged helix' DNA-binding domain"/>
    <property type="match status" value="2"/>
</dbReference>
<comment type="similarity">
    <text evidence="1">Belongs to the UPF0502 family.</text>
</comment>
<reference evidence="2 3" key="1">
    <citation type="submission" date="2022-02" db="EMBL/GenBank/DDBJ databases">
        <title>The genome sequence of Shewanella sp. 3B26.</title>
        <authorList>
            <person name="Du J."/>
        </authorList>
    </citation>
    <scope>NUCLEOTIDE SEQUENCE [LARGE SCALE GENOMIC DNA]</scope>
    <source>
        <strain evidence="2 3">3B26</strain>
    </source>
</reference>
<dbReference type="InterPro" id="IPR036388">
    <property type="entry name" value="WH-like_DNA-bd_sf"/>
</dbReference>
<name>A0AAJ1BGF1_9GAMM</name>
<keyword evidence="3" id="KW-1185">Reference proteome</keyword>
<dbReference type="PANTHER" id="PTHR38768">
    <property type="entry name" value="UPF0502 PROTEIN YCEH"/>
    <property type="match status" value="1"/>
</dbReference>
<dbReference type="PANTHER" id="PTHR38768:SF1">
    <property type="entry name" value="UPF0502 PROTEIN YCEH"/>
    <property type="match status" value="1"/>
</dbReference>
<dbReference type="RefSeq" id="WP_240590631.1">
    <property type="nucleotide sequence ID" value="NZ_JAKUDL010000002.1"/>
</dbReference>
<comment type="caution">
    <text evidence="2">The sequence shown here is derived from an EMBL/GenBank/DDBJ whole genome shotgun (WGS) entry which is preliminary data.</text>
</comment>
<organism evidence="2 3">
    <name type="scientific">Shewanella zhuhaiensis</name>
    <dbReference type="NCBI Taxonomy" id="2919576"/>
    <lineage>
        <taxon>Bacteria</taxon>
        <taxon>Pseudomonadati</taxon>
        <taxon>Pseudomonadota</taxon>
        <taxon>Gammaproteobacteria</taxon>
        <taxon>Alteromonadales</taxon>
        <taxon>Shewanellaceae</taxon>
        <taxon>Shewanella</taxon>
    </lineage>
</organism>
<protein>
    <submittedName>
        <fullName evidence="2">DUF480 domain-containing protein</fullName>
    </submittedName>
</protein>
<proteinExistence type="inferred from homology"/>
<dbReference type="Gene3D" id="1.10.10.10">
    <property type="entry name" value="Winged helix-like DNA-binding domain superfamily/Winged helix DNA-binding domain"/>
    <property type="match status" value="2"/>
</dbReference>
<evidence type="ECO:0000256" key="1">
    <source>
        <dbReference type="HAMAP-Rule" id="MF_01584"/>
    </source>
</evidence>
<gene>
    <name evidence="2" type="ORF">MJ923_07970</name>
</gene>
<accession>A0AAJ1BGF1</accession>
<dbReference type="AlphaFoldDB" id="A0AAJ1BGF1"/>
<dbReference type="Proteomes" id="UP001297581">
    <property type="component" value="Unassembled WGS sequence"/>
</dbReference>
<dbReference type="InterPro" id="IPR007432">
    <property type="entry name" value="DUF480"/>
</dbReference>
<evidence type="ECO:0000313" key="3">
    <source>
        <dbReference type="Proteomes" id="UP001297581"/>
    </source>
</evidence>
<dbReference type="HAMAP" id="MF_01584">
    <property type="entry name" value="UPF0502"/>
    <property type="match status" value="1"/>
</dbReference>